<accession>A0ABS0ESY3</accession>
<comment type="caution">
    <text evidence="1">The sequence shown here is derived from an EMBL/GenBank/DDBJ whole genome shotgun (WGS) entry which is preliminary data.</text>
</comment>
<sequence>MKKGSGPIRAEVTFAEYKAARIAGTYGEDKTQDEVLMLMFKDRGIKLDDEGKPKRPAIIETDKANEKFVLIQG</sequence>
<evidence type="ECO:0000313" key="1">
    <source>
        <dbReference type="EMBL" id="MBF8177830.1"/>
    </source>
</evidence>
<keyword evidence="2" id="KW-1185">Reference proteome</keyword>
<organism evidence="1 2">
    <name type="scientific">Herminiimonas contaminans</name>
    <dbReference type="NCBI Taxonomy" id="1111140"/>
    <lineage>
        <taxon>Bacteria</taxon>
        <taxon>Pseudomonadati</taxon>
        <taxon>Pseudomonadota</taxon>
        <taxon>Betaproteobacteria</taxon>
        <taxon>Burkholderiales</taxon>
        <taxon>Oxalobacteraceae</taxon>
        <taxon>Herminiimonas</taxon>
    </lineage>
</organism>
<gene>
    <name evidence="1" type="ORF">IXC47_09070</name>
</gene>
<reference evidence="1 2" key="1">
    <citation type="submission" date="2020-11" db="EMBL/GenBank/DDBJ databases">
        <title>WGS of Herminiimonas contaminans strain Marseille-Q4544 isolated from planarians Schmidtea mediterranea.</title>
        <authorList>
            <person name="Kangale L."/>
        </authorList>
    </citation>
    <scope>NUCLEOTIDE SEQUENCE [LARGE SCALE GENOMIC DNA]</scope>
    <source>
        <strain evidence="1 2">Marseille-Q4544</strain>
    </source>
</reference>
<dbReference type="EMBL" id="JADOEL010000005">
    <property type="protein sequence ID" value="MBF8177830.1"/>
    <property type="molecule type" value="Genomic_DNA"/>
</dbReference>
<protein>
    <submittedName>
        <fullName evidence="1">Uncharacterized protein</fullName>
    </submittedName>
</protein>
<evidence type="ECO:0000313" key="2">
    <source>
        <dbReference type="Proteomes" id="UP000657372"/>
    </source>
</evidence>
<name>A0ABS0ESY3_9BURK</name>
<dbReference type="RefSeq" id="WP_195875379.1">
    <property type="nucleotide sequence ID" value="NZ_JADOEL010000005.1"/>
</dbReference>
<proteinExistence type="predicted"/>
<dbReference type="Proteomes" id="UP000657372">
    <property type="component" value="Unassembled WGS sequence"/>
</dbReference>